<feature type="transmembrane region" description="Helical" evidence="1">
    <location>
        <begin position="28"/>
        <end position="52"/>
    </location>
</feature>
<keyword evidence="1" id="KW-0472">Membrane</keyword>
<feature type="transmembrane region" description="Helical" evidence="1">
    <location>
        <begin position="244"/>
        <end position="264"/>
    </location>
</feature>
<dbReference type="Pfam" id="PF01569">
    <property type="entry name" value="PAP2"/>
    <property type="match status" value="1"/>
</dbReference>
<dbReference type="SMART" id="SM00014">
    <property type="entry name" value="acidPPc"/>
    <property type="match status" value="1"/>
</dbReference>
<dbReference type="InterPro" id="IPR036938">
    <property type="entry name" value="PAP2/HPO_sf"/>
</dbReference>
<feature type="transmembrane region" description="Helical" evidence="1">
    <location>
        <begin position="156"/>
        <end position="178"/>
    </location>
</feature>
<feature type="domain" description="Phosphatidic acid phosphatase type 2/haloperoxidase" evidence="2">
    <location>
        <begin position="61"/>
        <end position="167"/>
    </location>
</feature>
<dbReference type="RefSeq" id="WP_229663849.1">
    <property type="nucleotide sequence ID" value="NZ_BMOC01000023.1"/>
</dbReference>
<feature type="transmembrane region" description="Helical" evidence="1">
    <location>
        <begin position="190"/>
        <end position="208"/>
    </location>
</feature>
<feature type="transmembrane region" description="Helical" evidence="1">
    <location>
        <begin position="214"/>
        <end position="232"/>
    </location>
</feature>
<organism evidence="3 4">
    <name type="scientific">Halobellus salinus</name>
    <dbReference type="NCBI Taxonomy" id="931585"/>
    <lineage>
        <taxon>Archaea</taxon>
        <taxon>Methanobacteriati</taxon>
        <taxon>Methanobacteriota</taxon>
        <taxon>Stenosarchaea group</taxon>
        <taxon>Halobacteria</taxon>
        <taxon>Halobacteriales</taxon>
        <taxon>Haloferacaceae</taxon>
        <taxon>Halobellus</taxon>
    </lineage>
</organism>
<protein>
    <recommendedName>
        <fullName evidence="2">Phosphatidic acid phosphatase type 2/haloperoxidase domain-containing protein</fullName>
    </recommendedName>
</protein>
<proteinExistence type="predicted"/>
<dbReference type="SUPFAM" id="SSF48317">
    <property type="entry name" value="Acid phosphatase/Vanadium-dependent haloperoxidase"/>
    <property type="match status" value="1"/>
</dbReference>
<dbReference type="InterPro" id="IPR000326">
    <property type="entry name" value="PAP2/HPO"/>
</dbReference>
<dbReference type="Gene3D" id="1.20.144.10">
    <property type="entry name" value="Phosphatidic acid phosphatase type 2/haloperoxidase"/>
    <property type="match status" value="1"/>
</dbReference>
<feature type="transmembrane region" description="Helical" evidence="1">
    <location>
        <begin position="270"/>
        <end position="288"/>
    </location>
</feature>
<dbReference type="Proteomes" id="UP000653099">
    <property type="component" value="Unassembled WGS sequence"/>
</dbReference>
<comment type="caution">
    <text evidence="3">The sequence shown here is derived from an EMBL/GenBank/DDBJ whole genome shotgun (WGS) entry which is preliminary data.</text>
</comment>
<evidence type="ECO:0000256" key="1">
    <source>
        <dbReference type="SAM" id="Phobius"/>
    </source>
</evidence>
<gene>
    <name evidence="3" type="ORF">GCM10008995_26800</name>
</gene>
<evidence type="ECO:0000259" key="2">
    <source>
        <dbReference type="SMART" id="SM00014"/>
    </source>
</evidence>
<dbReference type="PANTHER" id="PTHR14969:SF13">
    <property type="entry name" value="AT30094P"/>
    <property type="match status" value="1"/>
</dbReference>
<name>A0A830EE45_9EURY</name>
<feature type="transmembrane region" description="Helical" evidence="1">
    <location>
        <begin position="129"/>
        <end position="150"/>
    </location>
</feature>
<keyword evidence="1" id="KW-0812">Transmembrane</keyword>
<accession>A0A830EE45</accession>
<feature type="transmembrane region" description="Helical" evidence="1">
    <location>
        <begin position="96"/>
        <end position="117"/>
    </location>
</feature>
<keyword evidence="4" id="KW-1185">Reference proteome</keyword>
<dbReference type="AlphaFoldDB" id="A0A830EE45"/>
<reference evidence="3" key="2">
    <citation type="submission" date="2020-09" db="EMBL/GenBank/DDBJ databases">
        <authorList>
            <person name="Sun Q."/>
            <person name="Ohkuma M."/>
        </authorList>
    </citation>
    <scope>NUCLEOTIDE SEQUENCE</scope>
    <source>
        <strain evidence="3">JCM 14359</strain>
    </source>
</reference>
<feature type="transmembrane region" description="Helical" evidence="1">
    <location>
        <begin position="64"/>
        <end position="84"/>
    </location>
</feature>
<reference evidence="3" key="1">
    <citation type="journal article" date="2014" name="Int. J. Syst. Evol. Microbiol.">
        <title>Complete genome sequence of Corynebacterium casei LMG S-19264T (=DSM 44701T), isolated from a smear-ripened cheese.</title>
        <authorList>
            <consortium name="US DOE Joint Genome Institute (JGI-PGF)"/>
            <person name="Walter F."/>
            <person name="Albersmeier A."/>
            <person name="Kalinowski J."/>
            <person name="Ruckert C."/>
        </authorList>
    </citation>
    <scope>NUCLEOTIDE SEQUENCE</scope>
    <source>
        <strain evidence="3">JCM 14359</strain>
    </source>
</reference>
<keyword evidence="1" id="KW-1133">Transmembrane helix</keyword>
<evidence type="ECO:0000313" key="3">
    <source>
        <dbReference type="EMBL" id="GGJ15615.1"/>
    </source>
</evidence>
<dbReference type="PANTHER" id="PTHR14969">
    <property type="entry name" value="SPHINGOSINE-1-PHOSPHATE PHOSPHOHYDROLASE"/>
    <property type="match status" value="1"/>
</dbReference>
<dbReference type="EMBL" id="BMOC01000023">
    <property type="protein sequence ID" value="GGJ15615.1"/>
    <property type="molecule type" value="Genomic_DNA"/>
</dbReference>
<sequence length="301" mass="29602">MTLPTAPLATRGVGEVAFAASLPEAVVAIFRLLTHLGNPYLLLGCVAAAYLFGDRVGISRQGAAFALGLGLCAIGLVLGLKQFFGLARPPISYRSGLGFPSGHALGSTAFWGGVAVLADRGRWRRRLTAAGVVILVVGASRVLIGVHYLVDVVAGVGVGIALLAVTLGLGPGLSVAGSTGPLTRPNHHHVAGLFALALALGVAGLAVAPGESELLLGVGTAAGALAGWVRFGRRAAAATVAASARSLAVGSGGLAVALAAMAGTTELLDAAVAVVGAGVVGAVVLLWLPLAASGSKKIPDG</sequence>
<evidence type="ECO:0000313" key="4">
    <source>
        <dbReference type="Proteomes" id="UP000653099"/>
    </source>
</evidence>